<keyword evidence="3" id="KW-1185">Reference proteome</keyword>
<dbReference type="AlphaFoldDB" id="A0A084WLZ6"/>
<dbReference type="EMBL" id="KE525351">
    <property type="protein sequence ID" value="KFB51240.1"/>
    <property type="molecule type" value="Genomic_DNA"/>
</dbReference>
<gene>
    <name evidence="1" type="ORF">ZHAS_00019282</name>
</gene>
<evidence type="ECO:0000313" key="2">
    <source>
        <dbReference type="EnsemblMetazoa" id="ASIC019282-PA"/>
    </source>
</evidence>
<reference evidence="2" key="2">
    <citation type="submission" date="2020-05" db="UniProtKB">
        <authorList>
            <consortium name="EnsemblMetazoa"/>
        </authorList>
    </citation>
    <scope>IDENTIFICATION</scope>
</reference>
<reference evidence="1 3" key="1">
    <citation type="journal article" date="2014" name="BMC Genomics">
        <title>Genome sequence of Anopheles sinensis provides insight into genetics basis of mosquito competence for malaria parasites.</title>
        <authorList>
            <person name="Zhou D."/>
            <person name="Zhang D."/>
            <person name="Ding G."/>
            <person name="Shi L."/>
            <person name="Hou Q."/>
            <person name="Ye Y."/>
            <person name="Xu Y."/>
            <person name="Zhou H."/>
            <person name="Xiong C."/>
            <person name="Li S."/>
            <person name="Yu J."/>
            <person name="Hong S."/>
            <person name="Yu X."/>
            <person name="Zou P."/>
            <person name="Chen C."/>
            <person name="Chang X."/>
            <person name="Wang W."/>
            <person name="Lv Y."/>
            <person name="Sun Y."/>
            <person name="Ma L."/>
            <person name="Shen B."/>
            <person name="Zhu C."/>
        </authorList>
    </citation>
    <scope>NUCLEOTIDE SEQUENCE [LARGE SCALE GENOMIC DNA]</scope>
</reference>
<sequence>MANVERNFTHMCTSGHRPTWMICLLAASSSPTLTRSSTRFLHLVAAAGDDEDDDDGADAVSLLTGHIHRSRSNASGGKLEMKR</sequence>
<organism evidence="1">
    <name type="scientific">Anopheles sinensis</name>
    <name type="common">Mosquito</name>
    <dbReference type="NCBI Taxonomy" id="74873"/>
    <lineage>
        <taxon>Eukaryota</taxon>
        <taxon>Metazoa</taxon>
        <taxon>Ecdysozoa</taxon>
        <taxon>Arthropoda</taxon>
        <taxon>Hexapoda</taxon>
        <taxon>Insecta</taxon>
        <taxon>Pterygota</taxon>
        <taxon>Neoptera</taxon>
        <taxon>Endopterygota</taxon>
        <taxon>Diptera</taxon>
        <taxon>Nematocera</taxon>
        <taxon>Culicoidea</taxon>
        <taxon>Culicidae</taxon>
        <taxon>Anophelinae</taxon>
        <taxon>Anopheles</taxon>
    </lineage>
</organism>
<evidence type="ECO:0000313" key="3">
    <source>
        <dbReference type="Proteomes" id="UP000030765"/>
    </source>
</evidence>
<dbReference type="EMBL" id="ATLV01024327">
    <property type="status" value="NOT_ANNOTATED_CDS"/>
    <property type="molecule type" value="Genomic_DNA"/>
</dbReference>
<dbReference type="EnsemblMetazoa" id="ASIC019282-RA">
    <property type="protein sequence ID" value="ASIC019282-PA"/>
    <property type="gene ID" value="ASIC019282"/>
</dbReference>
<name>A0A084WLZ6_ANOSI</name>
<evidence type="ECO:0000313" key="1">
    <source>
        <dbReference type="EMBL" id="KFB51240.1"/>
    </source>
</evidence>
<protein>
    <submittedName>
        <fullName evidence="1 2">ATP synthase subunit alpha</fullName>
    </submittedName>
</protein>
<dbReference type="VEuPathDB" id="VectorBase:ASIC019282"/>
<dbReference type="Proteomes" id="UP000030765">
    <property type="component" value="Unassembled WGS sequence"/>
</dbReference>
<proteinExistence type="predicted"/>
<accession>A0A084WLZ6</accession>